<evidence type="ECO:0000313" key="3">
    <source>
        <dbReference type="Proteomes" id="UP000377595"/>
    </source>
</evidence>
<protein>
    <recommendedName>
        <fullName evidence="1">Type VII secretion system protein EssD-like domain-containing protein</fullName>
    </recommendedName>
</protein>
<dbReference type="Proteomes" id="UP000377595">
    <property type="component" value="Unassembled WGS sequence"/>
</dbReference>
<organism evidence="2 3">
    <name type="scientific">Acrocarpospora pleiomorpha</name>
    <dbReference type="NCBI Taxonomy" id="90975"/>
    <lineage>
        <taxon>Bacteria</taxon>
        <taxon>Bacillati</taxon>
        <taxon>Actinomycetota</taxon>
        <taxon>Actinomycetes</taxon>
        <taxon>Streptosporangiales</taxon>
        <taxon>Streptosporangiaceae</taxon>
        <taxon>Acrocarpospora</taxon>
    </lineage>
</organism>
<accession>A0A5M3XFY3</accession>
<keyword evidence="3" id="KW-1185">Reference proteome</keyword>
<dbReference type="EMBL" id="BLAF01000013">
    <property type="protein sequence ID" value="GES19642.1"/>
    <property type="molecule type" value="Genomic_DNA"/>
</dbReference>
<dbReference type="InterPro" id="IPR044929">
    <property type="entry name" value="DNA/RNA_non-sp_Endonuclease_sf"/>
</dbReference>
<sequence length="139" mass="15698">MYCNKQIPDDEEAAKYIKPPGWPKKNKLIGSQYEFARCHLIARQLGGAGKRDAGRDNLVTCYQKPVNNEYMKEIENDIRAAVEDGQNIGYTVIPEYDSDQSDKPDRIRMIAISGENDGLHVNACFLNQPVVQTNYGQNC</sequence>
<evidence type="ECO:0000259" key="1">
    <source>
        <dbReference type="Pfam" id="PF13930"/>
    </source>
</evidence>
<feature type="domain" description="Type VII secretion system protein EssD-like" evidence="1">
    <location>
        <begin position="10"/>
        <end position="110"/>
    </location>
</feature>
<dbReference type="Pfam" id="PF13930">
    <property type="entry name" value="Endonuclea_NS_2"/>
    <property type="match status" value="1"/>
</dbReference>
<evidence type="ECO:0000313" key="2">
    <source>
        <dbReference type="EMBL" id="GES19642.1"/>
    </source>
</evidence>
<name>A0A5M3XFY3_9ACTN</name>
<comment type="caution">
    <text evidence="2">The sequence shown here is derived from an EMBL/GenBank/DDBJ whole genome shotgun (WGS) entry which is preliminary data.</text>
</comment>
<dbReference type="InterPro" id="IPR044927">
    <property type="entry name" value="Endonuclea_NS_2"/>
</dbReference>
<dbReference type="Gene3D" id="3.40.570.10">
    <property type="entry name" value="Extracellular Endonuclease, subunit A"/>
    <property type="match status" value="1"/>
</dbReference>
<reference evidence="2 3" key="1">
    <citation type="submission" date="2019-10" db="EMBL/GenBank/DDBJ databases">
        <title>Whole genome shotgun sequence of Acrocarpospora pleiomorpha NBRC 16267.</title>
        <authorList>
            <person name="Ichikawa N."/>
            <person name="Kimura A."/>
            <person name="Kitahashi Y."/>
            <person name="Komaki H."/>
            <person name="Oguchi A."/>
        </authorList>
    </citation>
    <scope>NUCLEOTIDE SEQUENCE [LARGE SCALE GENOMIC DNA]</scope>
    <source>
        <strain evidence="2 3">NBRC 16267</strain>
    </source>
</reference>
<gene>
    <name evidence="2" type="ORF">Aple_025380</name>
</gene>
<proteinExistence type="predicted"/>
<dbReference type="AlphaFoldDB" id="A0A5M3XFY3"/>